<reference evidence="2" key="1">
    <citation type="journal article" date="2019" name="Int. J. Syst. Evol. Microbiol.">
        <title>The Global Catalogue of Microorganisms (GCM) 10K type strain sequencing project: providing services to taxonomists for standard genome sequencing and annotation.</title>
        <authorList>
            <consortium name="The Broad Institute Genomics Platform"/>
            <consortium name="The Broad Institute Genome Sequencing Center for Infectious Disease"/>
            <person name="Wu L."/>
            <person name="Ma J."/>
        </authorList>
    </citation>
    <scope>NUCLEOTIDE SEQUENCE [LARGE SCALE GENOMIC DNA]</scope>
    <source>
        <strain evidence="2">CCUG 50873</strain>
    </source>
</reference>
<dbReference type="Proteomes" id="UP001597068">
    <property type="component" value="Unassembled WGS sequence"/>
</dbReference>
<evidence type="ECO:0000313" key="1">
    <source>
        <dbReference type="EMBL" id="MFD0926512.1"/>
    </source>
</evidence>
<evidence type="ECO:0008006" key="3">
    <source>
        <dbReference type="Google" id="ProtNLM"/>
    </source>
</evidence>
<accession>A0ABW3G8W0</accession>
<keyword evidence="2" id="KW-1185">Reference proteome</keyword>
<evidence type="ECO:0000313" key="2">
    <source>
        <dbReference type="Proteomes" id="UP001597068"/>
    </source>
</evidence>
<protein>
    <recommendedName>
        <fullName evidence="3">WXG100 family type VII secretion target</fullName>
    </recommendedName>
</protein>
<gene>
    <name evidence="1" type="ORF">ACFQ04_12280</name>
</gene>
<organism evidence="1 2">
    <name type="scientific">Williamsia deligens</name>
    <dbReference type="NCBI Taxonomy" id="321325"/>
    <lineage>
        <taxon>Bacteria</taxon>
        <taxon>Bacillati</taxon>
        <taxon>Actinomycetota</taxon>
        <taxon>Actinomycetes</taxon>
        <taxon>Mycobacteriales</taxon>
        <taxon>Nocardiaceae</taxon>
        <taxon>Williamsia</taxon>
    </lineage>
</organism>
<sequence length="319" mass="32574">MGGLNIADIAKWDPSSIGEVVETAKKLTVSVDEAVEPLPRMPVFGSWTGRGASSAKWSMRDSAAKAEQFTAGTRILGGAASSFEGLIEGLVRTLVDIRLAASAHGFRIDDKANTVEIAVSTAHWSDDDFAQLKKDQRELQQRVDNLVTVANKVDDDLAHKLATISEKAVFSTNGEALNSLVVGTLVGAKTDLLAKYGSKALDSVDSSLKPWLKEISFLKTSRLGIAGNVAMMIPSIMKDMGDGDSAAKAITRETVGTAAGVGAAAGASLAAGAAAGAVAGSFVPGAGTAVGAAAGFIAAAVAGGQVSDWASGLVADLWD</sequence>
<name>A0ABW3G8W0_9NOCA</name>
<comment type="caution">
    <text evidence="1">The sequence shown here is derived from an EMBL/GenBank/DDBJ whole genome shotgun (WGS) entry which is preliminary data.</text>
</comment>
<dbReference type="EMBL" id="JBHTIL010000001">
    <property type="protein sequence ID" value="MFD0926512.1"/>
    <property type="molecule type" value="Genomic_DNA"/>
</dbReference>
<proteinExistence type="predicted"/>
<dbReference type="RefSeq" id="WP_253645616.1">
    <property type="nucleotide sequence ID" value="NZ_BAAAMO010000002.1"/>
</dbReference>